<dbReference type="Gene3D" id="3.40.225.10">
    <property type="entry name" value="Class II aldolase/adducin N-terminal domain"/>
    <property type="match status" value="1"/>
</dbReference>
<dbReference type="OrthoDB" id="9786287at2"/>
<dbReference type="GO" id="GO:0019323">
    <property type="term" value="P:pentose catabolic process"/>
    <property type="evidence" value="ECO:0007669"/>
    <property type="project" value="TreeGrafter"/>
</dbReference>
<dbReference type="GO" id="GO:0005829">
    <property type="term" value="C:cytosol"/>
    <property type="evidence" value="ECO:0007669"/>
    <property type="project" value="TreeGrafter"/>
</dbReference>
<feature type="domain" description="Class II aldolase/adducin N-terminal" evidence="3">
    <location>
        <begin position="19"/>
        <end position="197"/>
    </location>
</feature>
<gene>
    <name evidence="4" type="ORF">E3T39_00950</name>
</gene>
<comment type="caution">
    <text evidence="4">The sequence shown here is derived from an EMBL/GenBank/DDBJ whole genome shotgun (WGS) entry which is preliminary data.</text>
</comment>
<dbReference type="PANTHER" id="PTHR22789:SF0">
    <property type="entry name" value="3-OXO-TETRONATE 4-PHOSPHATE DECARBOXYLASE-RELATED"/>
    <property type="match status" value="1"/>
</dbReference>
<evidence type="ECO:0000256" key="2">
    <source>
        <dbReference type="ARBA" id="ARBA00023239"/>
    </source>
</evidence>
<dbReference type="InterPro" id="IPR001303">
    <property type="entry name" value="Aldolase_II/adducin_N"/>
</dbReference>
<dbReference type="Pfam" id="PF00596">
    <property type="entry name" value="Aldolase_II"/>
    <property type="match status" value="1"/>
</dbReference>
<dbReference type="SUPFAM" id="SSF53639">
    <property type="entry name" value="AraD/HMP-PK domain-like"/>
    <property type="match status" value="1"/>
</dbReference>
<dbReference type="InterPro" id="IPR050197">
    <property type="entry name" value="Aldolase_class_II_sugar_metab"/>
</dbReference>
<dbReference type="GO" id="GO:0046872">
    <property type="term" value="F:metal ion binding"/>
    <property type="evidence" value="ECO:0007669"/>
    <property type="project" value="UniProtKB-KW"/>
</dbReference>
<dbReference type="Proteomes" id="UP000298170">
    <property type="component" value="Unassembled WGS sequence"/>
</dbReference>
<accession>A0A4V3ISX0</accession>
<protein>
    <submittedName>
        <fullName evidence="4">Aldolase</fullName>
    </submittedName>
</protein>
<evidence type="ECO:0000256" key="1">
    <source>
        <dbReference type="ARBA" id="ARBA00022723"/>
    </source>
</evidence>
<reference evidence="4 5" key="1">
    <citation type="submission" date="2019-03" db="EMBL/GenBank/DDBJ databases">
        <title>Genomics of glacier-inhabiting Cryobacterium strains.</title>
        <authorList>
            <person name="Liu Q."/>
            <person name="Xin Y.-H."/>
        </authorList>
    </citation>
    <scope>NUCLEOTIDE SEQUENCE [LARGE SCALE GENOMIC DNA]</scope>
    <source>
        <strain evidence="4 5">Sr39</strain>
    </source>
</reference>
<dbReference type="InterPro" id="IPR036409">
    <property type="entry name" value="Aldolase_II/adducin_N_sf"/>
</dbReference>
<dbReference type="AlphaFoldDB" id="A0A4V3ISX0"/>
<sequence length="220" mass="23709">MTSSPKPSRRTMNSEEERLQLVSTARILHDAGYSPGTSGNISVRIGDDIIVSPTGTRLGSLNADNLSMVDLNGDYISGSKPTKESVMHAAVYRARPLDRVVIHLHSPFATALSCLKGLNSNDALLPLTPYYIMRVGRLPIVPYFAPGEKSLAAAIEHAAHDSHAILLANHGTLVSAPTFEDACAATEEIEATARLFFTIGERATNTLTARQVIELLAKFQ</sequence>
<evidence type="ECO:0000313" key="4">
    <source>
        <dbReference type="EMBL" id="TFD62551.1"/>
    </source>
</evidence>
<dbReference type="NCBIfam" id="NF006000">
    <property type="entry name" value="PRK08130.1"/>
    <property type="match status" value="1"/>
</dbReference>
<dbReference type="PANTHER" id="PTHR22789">
    <property type="entry name" value="FUCULOSE PHOSPHATE ALDOLASE"/>
    <property type="match status" value="1"/>
</dbReference>
<evidence type="ECO:0000259" key="3">
    <source>
        <dbReference type="SMART" id="SM01007"/>
    </source>
</evidence>
<proteinExistence type="predicted"/>
<keyword evidence="1" id="KW-0479">Metal-binding</keyword>
<dbReference type="SMART" id="SM01007">
    <property type="entry name" value="Aldolase_II"/>
    <property type="match status" value="1"/>
</dbReference>
<name>A0A4V3ISX0_9MICO</name>
<organism evidence="4 5">
    <name type="scientific">Cryobacterium suzukii</name>
    <dbReference type="NCBI Taxonomy" id="1259198"/>
    <lineage>
        <taxon>Bacteria</taxon>
        <taxon>Bacillati</taxon>
        <taxon>Actinomycetota</taxon>
        <taxon>Actinomycetes</taxon>
        <taxon>Micrococcales</taxon>
        <taxon>Microbacteriaceae</taxon>
        <taxon>Cryobacterium</taxon>
    </lineage>
</organism>
<keyword evidence="5" id="KW-1185">Reference proteome</keyword>
<dbReference type="GO" id="GO:0016832">
    <property type="term" value="F:aldehyde-lyase activity"/>
    <property type="evidence" value="ECO:0007669"/>
    <property type="project" value="TreeGrafter"/>
</dbReference>
<dbReference type="EMBL" id="SOHJ01000002">
    <property type="protein sequence ID" value="TFD62551.1"/>
    <property type="molecule type" value="Genomic_DNA"/>
</dbReference>
<evidence type="ECO:0000313" key="5">
    <source>
        <dbReference type="Proteomes" id="UP000298170"/>
    </source>
</evidence>
<keyword evidence="2" id="KW-0456">Lyase</keyword>